<evidence type="ECO:0000313" key="13">
    <source>
        <dbReference type="Proteomes" id="UP000010824"/>
    </source>
</evidence>
<dbReference type="Pfam" id="PF02705">
    <property type="entry name" value="K_trans"/>
    <property type="match status" value="1"/>
</dbReference>
<comment type="subcellular location">
    <subcellularLocation>
        <location evidence="1">Membrane</location>
        <topology evidence="1">Multi-pass membrane protein</topology>
    </subcellularLocation>
</comment>
<organism evidence="12 13">
    <name type="scientific">Methanoregula formicica (strain DSM 22288 / NBRC 105244 / SMSP)</name>
    <dbReference type="NCBI Taxonomy" id="593750"/>
    <lineage>
        <taxon>Archaea</taxon>
        <taxon>Methanobacteriati</taxon>
        <taxon>Methanobacteriota</taxon>
        <taxon>Stenosarchaea group</taxon>
        <taxon>Methanomicrobia</taxon>
        <taxon>Methanomicrobiales</taxon>
        <taxon>Methanoregulaceae</taxon>
        <taxon>Methanoregula</taxon>
    </lineage>
</organism>
<dbReference type="STRING" id="593750.Metfor_0041"/>
<evidence type="ECO:0000259" key="11">
    <source>
        <dbReference type="Pfam" id="PF22776"/>
    </source>
</evidence>
<reference evidence="12 13" key="2">
    <citation type="journal article" date="2014" name="Genome Announc.">
        <title>Complete Genome Sequence of Methanoregula formicica SMSPT, a Mesophilic Hydrogenotrophic Methanogen Isolated from a Methanogenic Upflow Anaerobic Sludge Blanket Reactor.</title>
        <authorList>
            <person name="Yamamoto K."/>
            <person name="Tamaki H."/>
            <person name="Cadillo-Quiroz H."/>
            <person name="Imachi H."/>
            <person name="Kyrpides N."/>
            <person name="Woyke T."/>
            <person name="Goodwin L."/>
            <person name="Zinder S.H."/>
            <person name="Kamagata Y."/>
            <person name="Liu W.T."/>
        </authorList>
    </citation>
    <scope>NUCLEOTIDE SEQUENCE [LARGE SCALE GENOMIC DNA]</scope>
    <source>
        <strain evidence="13">DSM 22288 / NBRC 105244 / SMSP</strain>
    </source>
</reference>
<dbReference type="InterPro" id="IPR053951">
    <property type="entry name" value="K_trans_N"/>
</dbReference>
<dbReference type="EMBL" id="CP003167">
    <property type="protein sequence ID" value="AGB01128.1"/>
    <property type="molecule type" value="Genomic_DNA"/>
</dbReference>
<feature type="transmembrane region" description="Helical" evidence="9">
    <location>
        <begin position="210"/>
        <end position="231"/>
    </location>
</feature>
<dbReference type="PANTHER" id="PTHR30540">
    <property type="entry name" value="OSMOTIC STRESS POTASSIUM TRANSPORTER"/>
    <property type="match status" value="1"/>
</dbReference>
<evidence type="ECO:0000256" key="7">
    <source>
        <dbReference type="ARBA" id="ARBA00023065"/>
    </source>
</evidence>
<keyword evidence="3" id="KW-0633">Potassium transport</keyword>
<evidence type="ECO:0000256" key="5">
    <source>
        <dbReference type="ARBA" id="ARBA00022958"/>
    </source>
</evidence>
<keyword evidence="8 9" id="KW-0472">Membrane</keyword>
<dbReference type="InterPro" id="IPR053952">
    <property type="entry name" value="K_trans_C"/>
</dbReference>
<keyword evidence="4 9" id="KW-0812">Transmembrane</keyword>
<dbReference type="InterPro" id="IPR003855">
    <property type="entry name" value="K+_transporter"/>
</dbReference>
<keyword evidence="13" id="KW-1185">Reference proteome</keyword>
<feature type="transmembrane region" description="Helical" evidence="9">
    <location>
        <begin position="337"/>
        <end position="355"/>
    </location>
</feature>
<dbReference type="AlphaFoldDB" id="L0HCV0"/>
<dbReference type="eggNOG" id="arCOG05242">
    <property type="taxonomic scope" value="Archaea"/>
</dbReference>
<dbReference type="Proteomes" id="UP000010824">
    <property type="component" value="Chromosome"/>
</dbReference>
<feature type="transmembrane region" description="Helical" evidence="9">
    <location>
        <begin position="45"/>
        <end position="68"/>
    </location>
</feature>
<evidence type="ECO:0000259" key="10">
    <source>
        <dbReference type="Pfam" id="PF02705"/>
    </source>
</evidence>
<feature type="transmembrane region" description="Helical" evidence="9">
    <location>
        <begin position="15"/>
        <end position="38"/>
    </location>
</feature>
<dbReference type="RefSeq" id="WP_015284092.1">
    <property type="nucleotide sequence ID" value="NC_019943.1"/>
</dbReference>
<feature type="transmembrane region" description="Helical" evidence="9">
    <location>
        <begin position="420"/>
        <end position="439"/>
    </location>
</feature>
<evidence type="ECO:0000313" key="12">
    <source>
        <dbReference type="EMBL" id="AGB01128.1"/>
    </source>
</evidence>
<dbReference type="GO" id="GO:0016020">
    <property type="term" value="C:membrane"/>
    <property type="evidence" value="ECO:0007669"/>
    <property type="project" value="UniProtKB-SubCell"/>
</dbReference>
<evidence type="ECO:0000256" key="4">
    <source>
        <dbReference type="ARBA" id="ARBA00022692"/>
    </source>
</evidence>
<dbReference type="OrthoDB" id="115647at2157"/>
<gene>
    <name evidence="12" type="ordered locus">Metfor_0041</name>
</gene>
<feature type="transmembrane region" description="Helical" evidence="9">
    <location>
        <begin position="243"/>
        <end position="265"/>
    </location>
</feature>
<keyword evidence="6 9" id="KW-1133">Transmembrane helix</keyword>
<dbReference type="HOGENOM" id="CLU_008142_4_2_2"/>
<feature type="transmembrane region" description="Helical" evidence="9">
    <location>
        <begin position="114"/>
        <end position="131"/>
    </location>
</feature>
<protein>
    <submittedName>
        <fullName evidence="12">K+ transporter</fullName>
    </submittedName>
</protein>
<accession>L0HCV0</accession>
<name>L0HCV0_METFS</name>
<dbReference type="KEGG" id="mfo:Metfor_0041"/>
<reference evidence="13" key="1">
    <citation type="submission" date="2011-12" db="EMBL/GenBank/DDBJ databases">
        <title>Complete sequence of Methanoregula formicicum SMSP.</title>
        <authorList>
            <person name="Lucas S."/>
            <person name="Han J."/>
            <person name="Lapidus A."/>
            <person name="Cheng J.-F."/>
            <person name="Goodwin L."/>
            <person name="Pitluck S."/>
            <person name="Peters L."/>
            <person name="Ovchinnikova G."/>
            <person name="Teshima H."/>
            <person name="Detter J.C."/>
            <person name="Han C."/>
            <person name="Tapia R."/>
            <person name="Land M."/>
            <person name="Hauser L."/>
            <person name="Kyrpides N."/>
            <person name="Ivanova N."/>
            <person name="Pagani I."/>
            <person name="Imachi H."/>
            <person name="Tamaki H."/>
            <person name="Sekiguchi Y."/>
            <person name="Kamagata Y."/>
            <person name="Cadillo-Quiroz H."/>
            <person name="Zinder S."/>
            <person name="Liu W.-T."/>
            <person name="Woyke T."/>
        </authorList>
    </citation>
    <scope>NUCLEOTIDE SEQUENCE [LARGE SCALE GENOMIC DNA]</scope>
    <source>
        <strain evidence="13">DSM 22288 / NBRC 105244 / SMSP</strain>
    </source>
</reference>
<feature type="transmembrane region" description="Helical" evidence="9">
    <location>
        <begin position="88"/>
        <end position="109"/>
    </location>
</feature>
<feature type="transmembrane region" description="Helical" evidence="9">
    <location>
        <begin position="137"/>
        <end position="156"/>
    </location>
</feature>
<evidence type="ECO:0000256" key="6">
    <source>
        <dbReference type="ARBA" id="ARBA00022989"/>
    </source>
</evidence>
<proteinExistence type="predicted"/>
<dbReference type="InParanoid" id="L0HCV0"/>
<evidence type="ECO:0000256" key="1">
    <source>
        <dbReference type="ARBA" id="ARBA00004141"/>
    </source>
</evidence>
<feature type="domain" description="K+ potassium transporter C-terminal" evidence="11">
    <location>
        <begin position="472"/>
        <end position="604"/>
    </location>
</feature>
<dbReference type="GO" id="GO:0015079">
    <property type="term" value="F:potassium ion transmembrane transporter activity"/>
    <property type="evidence" value="ECO:0007669"/>
    <property type="project" value="InterPro"/>
</dbReference>
<keyword evidence="2" id="KW-0813">Transport</keyword>
<dbReference type="GeneID" id="14308714"/>
<dbReference type="Pfam" id="PF22776">
    <property type="entry name" value="K_trans_C"/>
    <property type="match status" value="1"/>
</dbReference>
<dbReference type="PANTHER" id="PTHR30540:SF83">
    <property type="entry name" value="K+ POTASSIUM TRANSPORTER"/>
    <property type="match status" value="1"/>
</dbReference>
<feature type="transmembrane region" description="Helical" evidence="9">
    <location>
        <begin position="367"/>
        <end position="387"/>
    </location>
</feature>
<sequence>MGETGSPLSKIVKSLGLVFGDIGTSPIYTMGAVMLFMIPSSFNIFGLLSLVTWTLLIVISVQYIWLAMSLSDKGEGGTIVLKNIVDTLLQPGIAASVVSVLTIIGIALFIGDGVITPAISILSAVEGITLIPGFEGIPQFTLLLIAAVIAIGLFLFQKRGTDRVAWTFGPIMVVWFAALAFSGVISIIAAPQVLFALSPTYAIDFIIDNGWASLMVMSAVILCVTGGEALYADMGHLGREPIVKGWAVVFPALVLSYLGQGAYVMQTDNTHNVLFSMINHINPLFLVPFLILSICATVIASQAMISGMFSIMYQGMMKKIIPKMKVEYTSPELRSQIYIDAVNWMLLFGVLLVIFEFQSSENLSAAYGLAVSGSMMISAILMTIIFFKRDQKIKMLIAGTLIALDAIFFISTLFKIPHGAYWSFFIATIPLIVIVTFILGQDRLHAILRPVPIEEFLPKYKESYANLHKIRGTALYFVGDVHRLSPYLPQVIFKNEILYENNILVSIQITEKPFGITTDFDTAIAPGLHIFRVECGYMEIVDVVKLLQEKGIDEKTIFYGIESVVSDTLIWKIYGIIKKNTPPFIQFYALPPEKIHGVVTRVVM</sequence>
<feature type="transmembrane region" description="Helical" evidence="9">
    <location>
        <begin position="396"/>
        <end position="414"/>
    </location>
</feature>
<keyword evidence="7" id="KW-0406">Ion transport</keyword>
<evidence type="ECO:0000256" key="9">
    <source>
        <dbReference type="SAM" id="Phobius"/>
    </source>
</evidence>
<evidence type="ECO:0000256" key="3">
    <source>
        <dbReference type="ARBA" id="ARBA00022538"/>
    </source>
</evidence>
<feature type="domain" description="K+ potassium transporter integral membrane" evidence="10">
    <location>
        <begin position="11"/>
        <end position="457"/>
    </location>
</feature>
<evidence type="ECO:0000256" key="2">
    <source>
        <dbReference type="ARBA" id="ARBA00022448"/>
    </source>
</evidence>
<evidence type="ECO:0000256" key="8">
    <source>
        <dbReference type="ARBA" id="ARBA00023136"/>
    </source>
</evidence>
<feature type="transmembrane region" description="Helical" evidence="9">
    <location>
        <begin position="285"/>
        <end position="316"/>
    </location>
</feature>
<feature type="transmembrane region" description="Helical" evidence="9">
    <location>
        <begin position="168"/>
        <end position="190"/>
    </location>
</feature>
<keyword evidence="5" id="KW-0630">Potassium</keyword>